<proteinExistence type="predicted"/>
<sequence>MVQELAEPITLDMQDSESTVYSFAYSRIAPDVEVEEMGVDIKLPDCEVEDDADDEGSETDLVDNAELDEPFFCEDLRPHLLLTNPAIIPTQNVVVSIPILHCGVMLPFHLFIKAILTHYDVSPFQLTPNSNRLIFGFYTMYMEYTRGEPTIEDFSYFYNIKSVGHDNGFYCFSKWTDSEINGVEDTISNMGNWKLKWFYAFKMLGVRIDFNR</sequence>
<reference evidence="2" key="2">
    <citation type="submission" date="2021-03" db="UniProtKB">
        <authorList>
            <consortium name="EnsemblPlants"/>
        </authorList>
    </citation>
    <scope>IDENTIFICATION</scope>
</reference>
<dbReference type="EnsemblPlants" id="evm.model.02.1988">
    <property type="protein sequence ID" value="cds.evm.model.02.1988"/>
    <property type="gene ID" value="evm.TU.02.1988"/>
</dbReference>
<feature type="domain" description="Transposase (putative) gypsy type" evidence="1">
    <location>
        <begin position="94"/>
        <end position="161"/>
    </location>
</feature>
<dbReference type="EMBL" id="UZAU01000228">
    <property type="status" value="NOT_ANNOTATED_CDS"/>
    <property type="molecule type" value="Genomic_DNA"/>
</dbReference>
<evidence type="ECO:0000313" key="2">
    <source>
        <dbReference type="EnsemblPlants" id="cds.evm.model.02.1988"/>
    </source>
</evidence>
<reference evidence="2" key="1">
    <citation type="submission" date="2018-11" db="EMBL/GenBank/DDBJ databases">
        <authorList>
            <person name="Grassa J C."/>
        </authorList>
    </citation>
    <scope>NUCLEOTIDE SEQUENCE [LARGE SCALE GENOMIC DNA]</scope>
</reference>
<dbReference type="Proteomes" id="UP000596661">
    <property type="component" value="Chromosome 2"/>
</dbReference>
<name>A0A803NVW6_CANSA</name>
<dbReference type="AlphaFoldDB" id="A0A803NVW6"/>
<evidence type="ECO:0000313" key="3">
    <source>
        <dbReference type="Proteomes" id="UP000596661"/>
    </source>
</evidence>
<dbReference type="InterPro" id="IPR007321">
    <property type="entry name" value="Transposase_28"/>
</dbReference>
<keyword evidence="3" id="KW-1185">Reference proteome</keyword>
<accession>A0A803NVW6</accession>
<evidence type="ECO:0000259" key="1">
    <source>
        <dbReference type="Pfam" id="PF04195"/>
    </source>
</evidence>
<organism evidence="2 3">
    <name type="scientific">Cannabis sativa</name>
    <name type="common">Hemp</name>
    <name type="synonym">Marijuana</name>
    <dbReference type="NCBI Taxonomy" id="3483"/>
    <lineage>
        <taxon>Eukaryota</taxon>
        <taxon>Viridiplantae</taxon>
        <taxon>Streptophyta</taxon>
        <taxon>Embryophyta</taxon>
        <taxon>Tracheophyta</taxon>
        <taxon>Spermatophyta</taxon>
        <taxon>Magnoliopsida</taxon>
        <taxon>eudicotyledons</taxon>
        <taxon>Gunneridae</taxon>
        <taxon>Pentapetalae</taxon>
        <taxon>rosids</taxon>
        <taxon>fabids</taxon>
        <taxon>Rosales</taxon>
        <taxon>Cannabaceae</taxon>
        <taxon>Cannabis</taxon>
    </lineage>
</organism>
<protein>
    <recommendedName>
        <fullName evidence="1">Transposase (putative) gypsy type domain-containing protein</fullName>
    </recommendedName>
</protein>
<dbReference type="Pfam" id="PF04195">
    <property type="entry name" value="Transposase_28"/>
    <property type="match status" value="1"/>
</dbReference>
<dbReference type="Gramene" id="evm.model.02.1988">
    <property type="protein sequence ID" value="cds.evm.model.02.1988"/>
    <property type="gene ID" value="evm.TU.02.1988"/>
</dbReference>